<dbReference type="EMBL" id="JBHTAA010000001">
    <property type="protein sequence ID" value="MFC7202544.1"/>
    <property type="molecule type" value="Genomic_DNA"/>
</dbReference>
<dbReference type="PROSITE" id="PS51191">
    <property type="entry name" value="FEMABX"/>
    <property type="match status" value="1"/>
</dbReference>
<keyword evidence="2 8" id="KW-0808">Transferase</keyword>
<organism evidence="8 9">
    <name type="scientific">Haloferax namakaokahaiae</name>
    <dbReference type="NCBI Taxonomy" id="1748331"/>
    <lineage>
        <taxon>Archaea</taxon>
        <taxon>Methanobacteriati</taxon>
        <taxon>Methanobacteriota</taxon>
        <taxon>Stenosarchaea group</taxon>
        <taxon>Halobacteria</taxon>
        <taxon>Halobacteriales</taxon>
        <taxon>Haloferacaceae</taxon>
        <taxon>Haloferax</taxon>
    </lineage>
</organism>
<comment type="similarity">
    <text evidence="1">Belongs to the FemABX family.</text>
</comment>
<reference evidence="8 9" key="1">
    <citation type="journal article" date="2019" name="Int. J. Syst. Evol. Microbiol.">
        <title>The Global Catalogue of Microorganisms (GCM) 10K type strain sequencing project: providing services to taxonomists for standard genome sequencing and annotation.</title>
        <authorList>
            <consortium name="The Broad Institute Genomics Platform"/>
            <consortium name="The Broad Institute Genome Sequencing Center for Infectious Disease"/>
            <person name="Wu L."/>
            <person name="Ma J."/>
        </authorList>
    </citation>
    <scope>NUCLEOTIDE SEQUENCE [LARGE SCALE GENOMIC DNA]</scope>
    <source>
        <strain evidence="8 9">DSM 29988</strain>
    </source>
</reference>
<keyword evidence="6" id="KW-0961">Cell wall biogenesis/degradation</keyword>
<dbReference type="InterPro" id="IPR003447">
    <property type="entry name" value="FEMABX"/>
</dbReference>
<dbReference type="Proteomes" id="UP001596481">
    <property type="component" value="Unassembled WGS sequence"/>
</dbReference>
<dbReference type="EC" id="2.3.1.-" evidence="8"/>
<gene>
    <name evidence="8" type="ORF">ACFQJC_03395</name>
</gene>
<protein>
    <submittedName>
        <fullName evidence="8">GNAT family N-acetyltransferase</fullName>
        <ecNumber evidence="8">2.3.1.-</ecNumber>
    </submittedName>
</protein>
<name>A0ABD5ZBJ3_9EURY</name>
<dbReference type="AlphaFoldDB" id="A0ABD5ZBJ3"/>
<evidence type="ECO:0000313" key="9">
    <source>
        <dbReference type="Proteomes" id="UP001596481"/>
    </source>
</evidence>
<evidence type="ECO:0000256" key="4">
    <source>
        <dbReference type="ARBA" id="ARBA00022984"/>
    </source>
</evidence>
<evidence type="ECO:0000313" key="8">
    <source>
        <dbReference type="EMBL" id="MFC7202544.1"/>
    </source>
</evidence>
<keyword evidence="5 8" id="KW-0012">Acyltransferase</keyword>
<evidence type="ECO:0000256" key="2">
    <source>
        <dbReference type="ARBA" id="ARBA00022679"/>
    </source>
</evidence>
<sequence length="361" mass="41606">MPRAKYSQVDENGTSILRSIHDYNENQWNNLVTHADQGTLFHRHEWLAAVEEGFDYEPRHVVVNKDSNPIALFPNFVSELTVPDSVPNALISAFDISVMESGGVGHGGPIVSSNERENIDRLFDALDSATDSNLLYHLISTYDLGHIRYGQYLRARGYEPNSNVATFLIDLSDGWEQILASMDKSRRKDVRRAHEQDHYVDIDRLGTDMHRTYEMYEQNIERVGGNLVPFSFFETLRDNFDERVRVFTASVDGHVQGKYIYLLDTENSTLHHWLSAIPDRDCYDYYPSELIHARAMQWGIEEGFETYSFGAAGSHFDNSVFRFKTQYGAQPVPVLQWERGKNQLMWPLFKLGRQRIVEKGL</sequence>
<evidence type="ECO:0000256" key="6">
    <source>
        <dbReference type="ARBA" id="ARBA00023316"/>
    </source>
</evidence>
<evidence type="ECO:0000259" key="7">
    <source>
        <dbReference type="Pfam" id="PF13480"/>
    </source>
</evidence>
<comment type="caution">
    <text evidence="8">The sequence shown here is derived from an EMBL/GenBank/DDBJ whole genome shotgun (WGS) entry which is preliminary data.</text>
</comment>
<evidence type="ECO:0000256" key="3">
    <source>
        <dbReference type="ARBA" id="ARBA00022960"/>
    </source>
</evidence>
<dbReference type="GO" id="GO:0016746">
    <property type="term" value="F:acyltransferase activity"/>
    <property type="evidence" value="ECO:0007669"/>
    <property type="project" value="UniProtKB-KW"/>
</dbReference>
<proteinExistence type="inferred from homology"/>
<accession>A0ABD5ZBJ3</accession>
<dbReference type="GO" id="GO:0008360">
    <property type="term" value="P:regulation of cell shape"/>
    <property type="evidence" value="ECO:0007669"/>
    <property type="project" value="UniProtKB-KW"/>
</dbReference>
<dbReference type="SUPFAM" id="SSF55729">
    <property type="entry name" value="Acyl-CoA N-acyltransferases (Nat)"/>
    <property type="match status" value="1"/>
</dbReference>
<keyword evidence="9" id="KW-1185">Reference proteome</keyword>
<dbReference type="GO" id="GO:0071555">
    <property type="term" value="P:cell wall organization"/>
    <property type="evidence" value="ECO:0007669"/>
    <property type="project" value="UniProtKB-KW"/>
</dbReference>
<dbReference type="RefSeq" id="WP_390221841.1">
    <property type="nucleotide sequence ID" value="NZ_JBHTAA010000001.1"/>
</dbReference>
<keyword evidence="4" id="KW-0573">Peptidoglycan synthesis</keyword>
<dbReference type="InterPro" id="IPR016181">
    <property type="entry name" value="Acyl_CoA_acyltransferase"/>
</dbReference>
<evidence type="ECO:0000256" key="5">
    <source>
        <dbReference type="ARBA" id="ARBA00023315"/>
    </source>
</evidence>
<dbReference type="InterPro" id="IPR038740">
    <property type="entry name" value="BioF2-like_GNAT_dom"/>
</dbReference>
<dbReference type="InterPro" id="IPR050644">
    <property type="entry name" value="PG_Glycine_Bridge_Synth"/>
</dbReference>
<dbReference type="PANTHER" id="PTHR36174">
    <property type="entry name" value="LIPID II:GLYCINE GLYCYLTRANSFERASE"/>
    <property type="match status" value="1"/>
</dbReference>
<keyword evidence="3" id="KW-0133">Cell shape</keyword>
<dbReference type="Gene3D" id="3.40.630.30">
    <property type="match status" value="1"/>
</dbReference>
<dbReference type="Pfam" id="PF13480">
    <property type="entry name" value="Acetyltransf_6"/>
    <property type="match status" value="1"/>
</dbReference>
<feature type="domain" description="BioF2-like acetyltransferase" evidence="7">
    <location>
        <begin position="186"/>
        <end position="316"/>
    </location>
</feature>
<dbReference type="PANTHER" id="PTHR36174:SF1">
    <property type="entry name" value="LIPID II:GLYCINE GLYCYLTRANSFERASE"/>
    <property type="match status" value="1"/>
</dbReference>
<evidence type="ECO:0000256" key="1">
    <source>
        <dbReference type="ARBA" id="ARBA00009943"/>
    </source>
</evidence>